<dbReference type="CDD" id="cd16913">
    <property type="entry name" value="YkuD_like"/>
    <property type="match status" value="1"/>
</dbReference>
<dbReference type="PANTHER" id="PTHR30582">
    <property type="entry name" value="L,D-TRANSPEPTIDASE"/>
    <property type="match status" value="1"/>
</dbReference>
<proteinExistence type="predicted"/>
<evidence type="ECO:0000256" key="4">
    <source>
        <dbReference type="ARBA" id="ARBA00022984"/>
    </source>
</evidence>
<dbReference type="InterPro" id="IPR036779">
    <property type="entry name" value="LysM_dom_sf"/>
</dbReference>
<evidence type="ECO:0000256" key="5">
    <source>
        <dbReference type="ARBA" id="ARBA00023316"/>
    </source>
</evidence>
<keyword evidence="4 6" id="KW-0573">Peptidoglycan synthesis</keyword>
<dbReference type="RefSeq" id="WP_317980438.1">
    <property type="nucleotide sequence ID" value="NZ_BTCL01000009.1"/>
</dbReference>
<sequence length="331" mass="35616">MIMVMMALASYPGNLGAEAEKASGITVSYTVKPGDTLFGISKKYYLTGDYEQVAKLNGLNPKASLKAGTVIKLKSPLVLDYYEVQPGETLFAITKSYFNRSNYMDTLMTYNGINDPNTELQIGMTLRIPLPSGEGRHHVVKGDTLYSLSVKYFKSQDYQKAVAQTNGVGTDTSLIQAGQELQIPNPYYMAAAKSGSTVAATASTKLSIEIDITKNKLYVKSGGTIKKTFNIASGKKAGLTPIGTFEILTKIENPWYSAKGIPGGDPKNPLGSRWLGLSVPNTQGTKYGIHGTNAPSSIGTNASAGCIRMLNEDVEWLYNAVPTGTKVTIHK</sequence>
<keyword evidence="2" id="KW-0808">Transferase</keyword>
<evidence type="ECO:0000256" key="2">
    <source>
        <dbReference type="ARBA" id="ARBA00022679"/>
    </source>
</evidence>
<dbReference type="Pfam" id="PF01476">
    <property type="entry name" value="LysM"/>
    <property type="match status" value="3"/>
</dbReference>
<dbReference type="InterPro" id="IPR018392">
    <property type="entry name" value="LysM"/>
</dbReference>
<keyword evidence="3 6" id="KW-0133">Cell shape</keyword>
<feature type="active site" description="Proton donor/acceptor" evidence="6">
    <location>
        <position position="290"/>
    </location>
</feature>
<dbReference type="PANTHER" id="PTHR30582:SF4">
    <property type="entry name" value="L,D-TRANSPEPTIDASE YQJB-RELATED"/>
    <property type="match status" value="1"/>
</dbReference>
<feature type="domain" description="LysM" evidence="7">
    <location>
        <begin position="135"/>
        <end position="183"/>
    </location>
</feature>
<accession>A0ABQ6NLD5</accession>
<evidence type="ECO:0000256" key="3">
    <source>
        <dbReference type="ARBA" id="ARBA00022960"/>
    </source>
</evidence>
<evidence type="ECO:0000256" key="6">
    <source>
        <dbReference type="PROSITE-ProRule" id="PRU01373"/>
    </source>
</evidence>
<dbReference type="InterPro" id="IPR050979">
    <property type="entry name" value="LD-transpeptidase"/>
</dbReference>
<protein>
    <recommendedName>
        <fullName evidence="11">LysM peptidoglycan-binding domain-containing protein</fullName>
    </recommendedName>
</protein>
<evidence type="ECO:0000259" key="7">
    <source>
        <dbReference type="PROSITE" id="PS51782"/>
    </source>
</evidence>
<reference evidence="9 10" key="1">
    <citation type="submission" date="2023-05" db="EMBL/GenBank/DDBJ databases">
        <title>Draft genome of Paenibacillus sp. CCS26.</title>
        <authorList>
            <person name="Akita H."/>
            <person name="Shinto Y."/>
            <person name="Kimura Z."/>
        </authorList>
    </citation>
    <scope>NUCLEOTIDE SEQUENCE [LARGE SCALE GENOMIC DNA]</scope>
    <source>
        <strain evidence="9 10">CCS26</strain>
    </source>
</reference>
<dbReference type="Pfam" id="PF03734">
    <property type="entry name" value="YkuD"/>
    <property type="match status" value="1"/>
</dbReference>
<dbReference type="Gene3D" id="2.40.440.10">
    <property type="entry name" value="L,D-transpeptidase catalytic domain-like"/>
    <property type="match status" value="1"/>
</dbReference>
<comment type="caution">
    <text evidence="9">The sequence shown here is derived from an EMBL/GenBank/DDBJ whole genome shotgun (WGS) entry which is preliminary data.</text>
</comment>
<evidence type="ECO:0000256" key="1">
    <source>
        <dbReference type="ARBA" id="ARBA00004752"/>
    </source>
</evidence>
<evidence type="ECO:0000259" key="8">
    <source>
        <dbReference type="PROSITE" id="PS52029"/>
    </source>
</evidence>
<dbReference type="SUPFAM" id="SSF141523">
    <property type="entry name" value="L,D-transpeptidase catalytic domain-like"/>
    <property type="match status" value="1"/>
</dbReference>
<evidence type="ECO:0008006" key="11">
    <source>
        <dbReference type="Google" id="ProtNLM"/>
    </source>
</evidence>
<feature type="domain" description="L,D-TPase catalytic" evidence="8">
    <location>
        <begin position="206"/>
        <end position="330"/>
    </location>
</feature>
<feature type="domain" description="LysM" evidence="7">
    <location>
        <begin position="27"/>
        <end position="73"/>
    </location>
</feature>
<dbReference type="PROSITE" id="PS52029">
    <property type="entry name" value="LD_TPASE"/>
    <property type="match status" value="1"/>
</dbReference>
<keyword evidence="5 6" id="KW-0961">Cell wall biogenesis/degradation</keyword>
<comment type="pathway">
    <text evidence="1 6">Cell wall biogenesis; peptidoglycan biosynthesis.</text>
</comment>
<evidence type="ECO:0000313" key="9">
    <source>
        <dbReference type="EMBL" id="GMK45896.1"/>
    </source>
</evidence>
<feature type="active site" description="Nucleophile" evidence="6">
    <location>
        <position position="306"/>
    </location>
</feature>
<dbReference type="InterPro" id="IPR038063">
    <property type="entry name" value="Transpep_catalytic_dom"/>
</dbReference>
<dbReference type="Proteomes" id="UP001285921">
    <property type="component" value="Unassembled WGS sequence"/>
</dbReference>
<evidence type="ECO:0000313" key="10">
    <source>
        <dbReference type="Proteomes" id="UP001285921"/>
    </source>
</evidence>
<name>A0ABQ6NLD5_9BACL</name>
<dbReference type="InterPro" id="IPR005490">
    <property type="entry name" value="LD_TPept_cat_dom"/>
</dbReference>
<dbReference type="Gene3D" id="3.10.350.10">
    <property type="entry name" value="LysM domain"/>
    <property type="match status" value="3"/>
</dbReference>
<dbReference type="PROSITE" id="PS51782">
    <property type="entry name" value="LYSM"/>
    <property type="match status" value="3"/>
</dbReference>
<dbReference type="SUPFAM" id="SSF54106">
    <property type="entry name" value="LysM domain"/>
    <property type="match status" value="2"/>
</dbReference>
<gene>
    <name evidence="9" type="ORF">PghCCS26_30240</name>
</gene>
<keyword evidence="10" id="KW-1185">Reference proteome</keyword>
<feature type="domain" description="LysM" evidence="7">
    <location>
        <begin position="80"/>
        <end position="128"/>
    </location>
</feature>
<organism evidence="9 10">
    <name type="scientific">Paenibacillus glycanilyticus</name>
    <dbReference type="NCBI Taxonomy" id="126569"/>
    <lineage>
        <taxon>Bacteria</taxon>
        <taxon>Bacillati</taxon>
        <taxon>Bacillota</taxon>
        <taxon>Bacilli</taxon>
        <taxon>Bacillales</taxon>
        <taxon>Paenibacillaceae</taxon>
        <taxon>Paenibacillus</taxon>
    </lineage>
</organism>
<dbReference type="CDD" id="cd00118">
    <property type="entry name" value="LysM"/>
    <property type="match status" value="3"/>
</dbReference>
<dbReference type="SMART" id="SM00257">
    <property type="entry name" value="LysM"/>
    <property type="match status" value="3"/>
</dbReference>
<dbReference type="EMBL" id="BTCL01000009">
    <property type="protein sequence ID" value="GMK45896.1"/>
    <property type="molecule type" value="Genomic_DNA"/>
</dbReference>